<dbReference type="InterPro" id="IPR014720">
    <property type="entry name" value="dsRBD_dom"/>
</dbReference>
<dbReference type="CDD" id="cd19870">
    <property type="entry name" value="DSRM_SON-like"/>
    <property type="match status" value="1"/>
</dbReference>
<dbReference type="PANTHER" id="PTHR46528">
    <property type="entry name" value="PROTEIN SON"/>
    <property type="match status" value="1"/>
</dbReference>
<evidence type="ECO:0000313" key="5">
    <source>
        <dbReference type="EMBL" id="GBM31960.1"/>
    </source>
</evidence>
<dbReference type="GO" id="GO:0003723">
    <property type="term" value="F:RNA binding"/>
    <property type="evidence" value="ECO:0007669"/>
    <property type="project" value="UniProtKB-UniRule"/>
</dbReference>
<dbReference type="PANTHER" id="PTHR46528:SF1">
    <property type="entry name" value="PROTEIN SON"/>
    <property type="match status" value="1"/>
</dbReference>
<reference evidence="5 6" key="1">
    <citation type="journal article" date="2019" name="Sci. Rep.">
        <title>Orb-weaving spider Araneus ventricosus genome elucidates the spidroin gene catalogue.</title>
        <authorList>
            <person name="Kono N."/>
            <person name="Nakamura H."/>
            <person name="Ohtoshi R."/>
            <person name="Moran D.A.P."/>
            <person name="Shinohara A."/>
            <person name="Yoshida Y."/>
            <person name="Fujiwara M."/>
            <person name="Mori M."/>
            <person name="Tomita M."/>
            <person name="Arakawa K."/>
        </authorList>
    </citation>
    <scope>NUCLEOTIDE SEQUENCE [LARGE SCALE GENOMIC DNA]</scope>
</reference>
<dbReference type="OrthoDB" id="786951at2759"/>
<dbReference type="PROSITE" id="PS50174">
    <property type="entry name" value="G_PATCH"/>
    <property type="match status" value="1"/>
</dbReference>
<feature type="compositionally biased region" description="Basic and acidic residues" evidence="2">
    <location>
        <begin position="62"/>
        <end position="71"/>
    </location>
</feature>
<dbReference type="EMBL" id="BGPR01000694">
    <property type="protein sequence ID" value="GBM31960.1"/>
    <property type="molecule type" value="Genomic_DNA"/>
</dbReference>
<keyword evidence="6" id="KW-1185">Reference proteome</keyword>
<dbReference type="PROSITE" id="PS50137">
    <property type="entry name" value="DS_RBD"/>
    <property type="match status" value="1"/>
</dbReference>
<name>A0A4Y2ERT5_ARAVE</name>
<feature type="compositionally biased region" description="Basic residues" evidence="2">
    <location>
        <begin position="328"/>
        <end position="365"/>
    </location>
</feature>
<dbReference type="GO" id="GO:0051726">
    <property type="term" value="P:regulation of cell cycle"/>
    <property type="evidence" value="ECO:0007669"/>
    <property type="project" value="InterPro"/>
</dbReference>
<comment type="caution">
    <text evidence="5">The sequence shown here is derived from an EMBL/GenBank/DDBJ whole genome shotgun (WGS) entry which is preliminary data.</text>
</comment>
<dbReference type="Pfam" id="PF01585">
    <property type="entry name" value="G-patch"/>
    <property type="match status" value="1"/>
</dbReference>
<feature type="compositionally biased region" description="Basic and acidic residues" evidence="2">
    <location>
        <begin position="396"/>
        <end position="429"/>
    </location>
</feature>
<dbReference type="Gene3D" id="3.30.160.20">
    <property type="match status" value="1"/>
</dbReference>
<feature type="compositionally biased region" description="Basic and acidic residues" evidence="2">
    <location>
        <begin position="436"/>
        <end position="447"/>
    </location>
</feature>
<feature type="region of interest" description="Disordered" evidence="2">
    <location>
        <begin position="252"/>
        <end position="447"/>
    </location>
</feature>
<evidence type="ECO:0000259" key="3">
    <source>
        <dbReference type="PROSITE" id="PS50137"/>
    </source>
</evidence>
<feature type="compositionally biased region" description="Basic residues" evidence="2">
    <location>
        <begin position="378"/>
        <end position="395"/>
    </location>
</feature>
<organism evidence="5 6">
    <name type="scientific">Araneus ventricosus</name>
    <name type="common">Orbweaver spider</name>
    <name type="synonym">Epeira ventricosa</name>
    <dbReference type="NCBI Taxonomy" id="182803"/>
    <lineage>
        <taxon>Eukaryota</taxon>
        <taxon>Metazoa</taxon>
        <taxon>Ecdysozoa</taxon>
        <taxon>Arthropoda</taxon>
        <taxon>Chelicerata</taxon>
        <taxon>Arachnida</taxon>
        <taxon>Araneae</taxon>
        <taxon>Araneomorphae</taxon>
        <taxon>Entelegynae</taxon>
        <taxon>Araneoidea</taxon>
        <taxon>Araneidae</taxon>
        <taxon>Araneus</taxon>
    </lineage>
</organism>
<dbReference type="Proteomes" id="UP000499080">
    <property type="component" value="Unassembled WGS sequence"/>
</dbReference>
<gene>
    <name evidence="5" type="primary">Son</name>
    <name evidence="5" type="ORF">AVEN_74257_1</name>
</gene>
<feature type="compositionally biased region" description="Basic and acidic residues" evidence="2">
    <location>
        <begin position="252"/>
        <end position="271"/>
    </location>
</feature>
<dbReference type="SUPFAM" id="SSF54768">
    <property type="entry name" value="dsRNA-binding domain-like"/>
    <property type="match status" value="1"/>
</dbReference>
<dbReference type="SMART" id="SM00358">
    <property type="entry name" value="DSRM"/>
    <property type="match status" value="1"/>
</dbReference>
<proteinExistence type="predicted"/>
<protein>
    <submittedName>
        <fullName evidence="5">Protein SON</fullName>
    </submittedName>
</protein>
<evidence type="ECO:0000259" key="4">
    <source>
        <dbReference type="PROSITE" id="PS50174"/>
    </source>
</evidence>
<feature type="compositionally biased region" description="Basic residues" evidence="2">
    <location>
        <begin position="42"/>
        <end position="61"/>
    </location>
</feature>
<dbReference type="SMART" id="SM00443">
    <property type="entry name" value="G_patch"/>
    <property type="match status" value="1"/>
</dbReference>
<dbReference type="AlphaFoldDB" id="A0A4Y2ERT5"/>
<evidence type="ECO:0000256" key="2">
    <source>
        <dbReference type="SAM" id="MobiDB-lite"/>
    </source>
</evidence>
<dbReference type="InterPro" id="IPR000467">
    <property type="entry name" value="G_patch_dom"/>
</dbReference>
<feature type="region of interest" description="Disordered" evidence="2">
    <location>
        <begin position="192"/>
        <end position="212"/>
    </location>
</feature>
<dbReference type="Pfam" id="PF00035">
    <property type="entry name" value="dsrm"/>
    <property type="match status" value="1"/>
</dbReference>
<dbReference type="InterPro" id="IPR032922">
    <property type="entry name" value="SON"/>
</dbReference>
<keyword evidence="1" id="KW-0694">RNA-binding</keyword>
<feature type="compositionally biased region" description="Basic residues" evidence="2">
    <location>
        <begin position="293"/>
        <end position="319"/>
    </location>
</feature>
<feature type="compositionally biased region" description="Basic residues" evidence="2">
    <location>
        <begin position="272"/>
        <end position="286"/>
    </location>
</feature>
<dbReference type="GO" id="GO:0048024">
    <property type="term" value="P:regulation of mRNA splicing, via spliceosome"/>
    <property type="evidence" value="ECO:0007669"/>
    <property type="project" value="TreeGrafter"/>
</dbReference>
<feature type="compositionally biased region" description="Basic and acidic residues" evidence="2">
    <location>
        <begin position="32"/>
        <end position="41"/>
    </location>
</feature>
<feature type="domain" description="G-patch" evidence="4">
    <location>
        <begin position="830"/>
        <end position="876"/>
    </location>
</feature>
<feature type="region of interest" description="Disordered" evidence="2">
    <location>
        <begin position="32"/>
        <end position="81"/>
    </location>
</feature>
<evidence type="ECO:0000256" key="1">
    <source>
        <dbReference type="PROSITE-ProRule" id="PRU00266"/>
    </source>
</evidence>
<accession>A0A4Y2ERT5</accession>
<sequence>MSLVEDNLQTESEIVNVEDILANFFLKKIDMKSSKSESDNKYKKKSKHKKHKSKKHKHKSARRSDSSDRRNSNSLSIGCTSSSEEKDIKRLKKLKKLDVKDQSKFNSFLPLPLSTQNVLSLNENSVQNNTTASAKIDIPYGPSLELLLTGTEITDVNVESKKQSVLSCDQSAESSSHQISSISACSYADPKLSNESVSTSKESEPSKLIENTRMECKEENILNDVEMSSNKLLNTSKQCEDVTKLKGSDIDSVVKQESSDKKGGKCKEKSRSRSRSRSKHRKRSRSKSCTSHSRSRKRSVSKSRKRSKSRSRSNYRSRKERSYSRDHSKSRHSSQSKSRRSRSRNRSKKSRRSRSNSLRRHRRSRSWSYSRDYSRSKHEAKRRSRSISRRYRSRSRSKEHGSHRSRRESSYSDRSNRKRKSSSERESKSKQKSRSKSKEKYSSSKSCKIDQAKIREIAEKNVLNMIQQGTLPEGISIEHLKKKELVSIKAGGKSVQELTDFCAKLSKRENEVNDDTRDTNDVSNPEGENDFIHHPFKLKEQSMIKLNIKNAVQIPIKTHAEKFAETAKLSSQFPVSSGNQHKQKELEWIPVVPEESRSDLKLNEVKSVIPIESATSAVKIVVPKAIESASTTIAPLPISTDIPSIPLPSAPIQPLPPPPLPPLPPSIPPLPTPPVPPFQLLSPSIAVQVSDVKAPCTISTSQSVSYPTLPLSSCLSVPTCNSGQISSTETGSSFFNNRAASASTSQIDFTSVFSKKFQAEQKLQVDPNNAEALKVIQEAEAALQEWVNSCRVPGMFYGSTHVKPLPREQLGGVKDYRVKKDTFTRAAPVTEGKGMSLLKKMGWNPGEGLGKNKEGSLVPLIIDIKMDKKGLVSEGESGKNNITNAVKELQGKHPVSALMELCSKRKWKPPLYTVIKDAGPPHKKQFLFKVEVNGVDYQPVMPSSNKKVAKADAAIVCLQALKVFPA</sequence>
<feature type="compositionally biased region" description="Basic and acidic residues" evidence="2">
    <location>
        <begin position="201"/>
        <end position="212"/>
    </location>
</feature>
<feature type="domain" description="DRBM" evidence="3">
    <location>
        <begin position="893"/>
        <end position="963"/>
    </location>
</feature>
<evidence type="ECO:0000313" key="6">
    <source>
        <dbReference type="Proteomes" id="UP000499080"/>
    </source>
</evidence>